<keyword evidence="1" id="KW-0645">Protease</keyword>
<dbReference type="Pfam" id="PF03572">
    <property type="entry name" value="Peptidase_S41"/>
    <property type="match status" value="1"/>
</dbReference>
<name>A0A4V3WJH5_CAMSN</name>
<sequence length="411" mass="43519">MESIPKVMTVGVKVQVKKSEAMKRLEDLGASSFILDLRDNLGGLVQAGIEIAKLFLNQGETVIYTVGRDPQYQKNIIAETVPLITAPVIVASALHDNCRAVLVGERTFGKGLIQSVFELHDGSGVVVTIGKYVTPNHMDINGNGIEPDFQNFPDSSIAEKPPLEAIRQIRKLDSEEIPVIFPPSISDTQLDTIPIVNPTPPYTATPIIMPPGPPPPTTTEPTTPITTPTIPTPATTAPATSGGAWCVASPTASQTALQVALDYACGYGGADCSPIQNGASCYNPNTLRDHASYAFNDYYQKNPAPTSCSFGGTAQLTYTDPSSGNCHYSSPKTLTSTPMTPTPTIPTPTISTFTPPPPSINTPVNPYNTPSVPTIYGSEPTSSPNSADSVSHNVLLLSTATFFSLLAANYL</sequence>
<dbReference type="InterPro" id="IPR005151">
    <property type="entry name" value="Tail-specific_protease"/>
</dbReference>
<dbReference type="STRING" id="542762.A0A4V3WJH5"/>
<dbReference type="AlphaFoldDB" id="A0A4V3WJH5"/>
<feature type="compositionally biased region" description="Polar residues" evidence="5">
    <location>
        <begin position="379"/>
        <end position="389"/>
    </location>
</feature>
<dbReference type="Pfam" id="PF07983">
    <property type="entry name" value="X8"/>
    <property type="match status" value="1"/>
</dbReference>
<evidence type="ECO:0000259" key="6">
    <source>
        <dbReference type="SMART" id="SM00245"/>
    </source>
</evidence>
<dbReference type="Proteomes" id="UP000306102">
    <property type="component" value="Unassembled WGS sequence"/>
</dbReference>
<dbReference type="GO" id="GO:0008236">
    <property type="term" value="F:serine-type peptidase activity"/>
    <property type="evidence" value="ECO:0007669"/>
    <property type="project" value="UniProtKB-KW"/>
</dbReference>
<dbReference type="SMART" id="SM00768">
    <property type="entry name" value="X8"/>
    <property type="match status" value="1"/>
</dbReference>
<dbReference type="EMBL" id="SDRB02012663">
    <property type="protein sequence ID" value="THF97026.1"/>
    <property type="molecule type" value="Genomic_DNA"/>
</dbReference>
<dbReference type="InterPro" id="IPR012946">
    <property type="entry name" value="X8"/>
</dbReference>
<dbReference type="PANTHER" id="PTHR32060">
    <property type="entry name" value="TAIL-SPECIFIC PROTEASE"/>
    <property type="match status" value="1"/>
</dbReference>
<evidence type="ECO:0000313" key="9">
    <source>
        <dbReference type="Proteomes" id="UP000306102"/>
    </source>
</evidence>
<comment type="caution">
    <text evidence="8">The sequence shown here is derived from an EMBL/GenBank/DDBJ whole genome shotgun (WGS) entry which is preliminary data.</text>
</comment>
<dbReference type="SMART" id="SM00245">
    <property type="entry name" value="TSPc"/>
    <property type="match status" value="1"/>
</dbReference>
<evidence type="ECO:0000256" key="1">
    <source>
        <dbReference type="ARBA" id="ARBA00022670"/>
    </source>
</evidence>
<evidence type="ECO:0000256" key="2">
    <source>
        <dbReference type="ARBA" id="ARBA00022729"/>
    </source>
</evidence>
<dbReference type="SUPFAM" id="SSF52096">
    <property type="entry name" value="ClpP/crotonase"/>
    <property type="match status" value="1"/>
</dbReference>
<evidence type="ECO:0000259" key="7">
    <source>
        <dbReference type="SMART" id="SM00768"/>
    </source>
</evidence>
<protein>
    <recommendedName>
        <fullName evidence="10">X8 domain-containing protein</fullName>
    </recommendedName>
</protein>
<feature type="domain" description="X8" evidence="7">
    <location>
        <begin position="244"/>
        <end position="328"/>
    </location>
</feature>
<feature type="compositionally biased region" description="Low complexity" evidence="5">
    <location>
        <begin position="330"/>
        <end position="339"/>
    </location>
</feature>
<feature type="domain" description="Tail specific protease" evidence="6">
    <location>
        <begin position="5"/>
        <end position="152"/>
    </location>
</feature>
<evidence type="ECO:0008006" key="10">
    <source>
        <dbReference type="Google" id="ProtNLM"/>
    </source>
</evidence>
<dbReference type="InterPro" id="IPR029045">
    <property type="entry name" value="ClpP/crotonase-like_dom_sf"/>
</dbReference>
<dbReference type="FunFam" id="1.20.58.1040:FF:000007">
    <property type="entry name" value="PLASMODESMATA CALLOSE-BINDING PROTEIN 2"/>
    <property type="match status" value="1"/>
</dbReference>
<gene>
    <name evidence="8" type="ORF">TEA_001706</name>
</gene>
<proteinExistence type="predicted"/>
<dbReference type="GO" id="GO:0006508">
    <property type="term" value="P:proteolysis"/>
    <property type="evidence" value="ECO:0007669"/>
    <property type="project" value="UniProtKB-KW"/>
</dbReference>
<accession>A0A4V3WJH5</accession>
<keyword evidence="3" id="KW-0378">Hydrolase</keyword>
<dbReference type="InterPro" id="IPR004447">
    <property type="entry name" value="Peptidase_S41A"/>
</dbReference>
<dbReference type="PANTHER" id="PTHR32060:SF31">
    <property type="entry name" value="CARBOXYL-TERMINAL-PROCESSING PEPTIDASE 1, CHLOROPLASTIC"/>
    <property type="match status" value="1"/>
</dbReference>
<dbReference type="Gene3D" id="3.90.226.10">
    <property type="entry name" value="2-enoyl-CoA Hydratase, Chain A, domain 1"/>
    <property type="match status" value="1"/>
</dbReference>
<dbReference type="GO" id="GO:0004175">
    <property type="term" value="F:endopeptidase activity"/>
    <property type="evidence" value="ECO:0007669"/>
    <property type="project" value="TreeGrafter"/>
</dbReference>
<evidence type="ECO:0000256" key="4">
    <source>
        <dbReference type="ARBA" id="ARBA00022825"/>
    </source>
</evidence>
<feature type="region of interest" description="Disordered" evidence="5">
    <location>
        <begin position="330"/>
        <end position="389"/>
    </location>
</feature>
<dbReference type="Gene3D" id="1.20.58.1040">
    <property type="match status" value="1"/>
</dbReference>
<evidence type="ECO:0000313" key="8">
    <source>
        <dbReference type="EMBL" id="THF97026.1"/>
    </source>
</evidence>
<organism evidence="8 9">
    <name type="scientific">Camellia sinensis var. sinensis</name>
    <name type="common">China tea</name>
    <dbReference type="NCBI Taxonomy" id="542762"/>
    <lineage>
        <taxon>Eukaryota</taxon>
        <taxon>Viridiplantae</taxon>
        <taxon>Streptophyta</taxon>
        <taxon>Embryophyta</taxon>
        <taxon>Tracheophyta</taxon>
        <taxon>Spermatophyta</taxon>
        <taxon>Magnoliopsida</taxon>
        <taxon>eudicotyledons</taxon>
        <taxon>Gunneridae</taxon>
        <taxon>Pentapetalae</taxon>
        <taxon>asterids</taxon>
        <taxon>Ericales</taxon>
        <taxon>Theaceae</taxon>
        <taxon>Camellia</taxon>
    </lineage>
</organism>
<evidence type="ECO:0000256" key="5">
    <source>
        <dbReference type="SAM" id="MobiDB-lite"/>
    </source>
</evidence>
<dbReference type="Gene3D" id="3.30.750.44">
    <property type="match status" value="1"/>
</dbReference>
<evidence type="ECO:0000256" key="3">
    <source>
        <dbReference type="ARBA" id="ARBA00022801"/>
    </source>
</evidence>
<keyword evidence="9" id="KW-1185">Reference proteome</keyword>
<keyword evidence="4" id="KW-0720">Serine protease</keyword>
<reference evidence="8 9" key="1">
    <citation type="journal article" date="2018" name="Proc. Natl. Acad. Sci. U.S.A.">
        <title>Draft genome sequence of Camellia sinensis var. sinensis provides insights into the evolution of the tea genome and tea quality.</title>
        <authorList>
            <person name="Wei C."/>
            <person name="Yang H."/>
            <person name="Wang S."/>
            <person name="Zhao J."/>
            <person name="Liu C."/>
            <person name="Gao L."/>
            <person name="Xia E."/>
            <person name="Lu Y."/>
            <person name="Tai Y."/>
            <person name="She G."/>
            <person name="Sun J."/>
            <person name="Cao H."/>
            <person name="Tong W."/>
            <person name="Gao Q."/>
            <person name="Li Y."/>
            <person name="Deng W."/>
            <person name="Jiang X."/>
            <person name="Wang W."/>
            <person name="Chen Q."/>
            <person name="Zhang S."/>
            <person name="Li H."/>
            <person name="Wu J."/>
            <person name="Wang P."/>
            <person name="Li P."/>
            <person name="Shi C."/>
            <person name="Zheng F."/>
            <person name="Jian J."/>
            <person name="Huang B."/>
            <person name="Shan D."/>
            <person name="Shi M."/>
            <person name="Fang C."/>
            <person name="Yue Y."/>
            <person name="Li F."/>
            <person name="Li D."/>
            <person name="Wei S."/>
            <person name="Han B."/>
            <person name="Jiang C."/>
            <person name="Yin Y."/>
            <person name="Xia T."/>
            <person name="Zhang Z."/>
            <person name="Bennetzen J.L."/>
            <person name="Zhao S."/>
            <person name="Wan X."/>
        </authorList>
    </citation>
    <scope>NUCLEOTIDE SEQUENCE [LARGE SCALE GENOMIC DNA]</scope>
    <source>
        <strain evidence="9">cv. Shuchazao</strain>
        <tissue evidence="8">Leaf</tissue>
    </source>
</reference>
<keyword evidence="2" id="KW-0732">Signal</keyword>
<dbReference type="CDD" id="cd07560">
    <property type="entry name" value="Peptidase_S41_CPP"/>
    <property type="match status" value="1"/>
</dbReference>